<feature type="transmembrane region" description="Helical" evidence="1">
    <location>
        <begin position="21"/>
        <end position="43"/>
    </location>
</feature>
<feature type="transmembrane region" description="Helical" evidence="1">
    <location>
        <begin position="114"/>
        <end position="136"/>
    </location>
</feature>
<dbReference type="NCBIfam" id="NF046009">
    <property type="entry name" value="MAGa3780_fam"/>
    <property type="match status" value="1"/>
</dbReference>
<name>A0A501XA07_9BACT</name>
<dbReference type="Proteomes" id="UP000319776">
    <property type="component" value="Unassembled WGS sequence"/>
</dbReference>
<reference evidence="2 3" key="1">
    <citation type="submission" date="2019-06" db="EMBL/GenBank/DDBJ databases">
        <title>Mycoplasma falconis type strain whole genome sequence.</title>
        <authorList>
            <person name="Spergser J."/>
        </authorList>
    </citation>
    <scope>NUCLEOTIDE SEQUENCE [LARGE SCALE GENOMIC DNA]</scope>
    <source>
        <strain evidence="2 3">ATCC 51372</strain>
    </source>
</reference>
<gene>
    <name evidence="2" type="ORF">FJO69_01650</name>
</gene>
<proteinExistence type="predicted"/>
<comment type="caution">
    <text evidence="2">The sequence shown here is derived from an EMBL/GenBank/DDBJ whole genome shotgun (WGS) entry which is preliminary data.</text>
</comment>
<evidence type="ECO:0000256" key="1">
    <source>
        <dbReference type="SAM" id="Phobius"/>
    </source>
</evidence>
<feature type="transmembrane region" description="Helical" evidence="1">
    <location>
        <begin position="148"/>
        <end position="172"/>
    </location>
</feature>
<keyword evidence="1" id="KW-1133">Transmembrane helix</keyword>
<feature type="transmembrane region" description="Helical" evidence="1">
    <location>
        <begin position="255"/>
        <end position="280"/>
    </location>
</feature>
<feature type="transmembrane region" description="Helical" evidence="1">
    <location>
        <begin position="184"/>
        <end position="206"/>
    </location>
</feature>
<keyword evidence="1" id="KW-0472">Membrane</keyword>
<organism evidence="2 3">
    <name type="scientific">[Mycoplasma] falconis</name>
    <dbReference type="NCBI Taxonomy" id="92403"/>
    <lineage>
        <taxon>Bacteria</taxon>
        <taxon>Bacillati</taxon>
        <taxon>Mycoplasmatota</taxon>
        <taxon>Mycoplasmoidales</taxon>
        <taxon>Metamycoplasmataceae</taxon>
        <taxon>Metamycoplasma</taxon>
    </lineage>
</organism>
<dbReference type="RefSeq" id="WP_140781270.1">
    <property type="nucleotide sequence ID" value="NZ_VFSS01000004.1"/>
</dbReference>
<keyword evidence="1" id="KW-0812">Transmembrane</keyword>
<sequence>MQNETVKPKSLFPFKSNDKKRLATFWVGVTILIILFSTFVASWPSTASDMYNNINNLKPETIKDLINKGVFPSISGGLLQVRFTFTYITNILAGVSLITYAAMPKHLWTKRMLFLSNVYISITFIVFWSVIIPFVFTTPHFWSFLKANAAWIALTIPVHFLNPLIAIIMFIINRKNLVVSHRTMLYSFLMMISYWLFALLLFVSGIRVAELFLNQATPEQQSNITGIDSIYLQTQVIIYPFLNFSHPMGYAGDNVAIKTIINILIPISGSLLCIGLAYFWKGVCHIKIYNKKDLLKPEFKSNNKPLFDK</sequence>
<accession>A0A501XA07</accession>
<dbReference type="EMBL" id="VFSS01000004">
    <property type="protein sequence ID" value="TPE57438.1"/>
    <property type="molecule type" value="Genomic_DNA"/>
</dbReference>
<feature type="transmembrane region" description="Helical" evidence="1">
    <location>
        <begin position="83"/>
        <end position="102"/>
    </location>
</feature>
<protein>
    <submittedName>
        <fullName evidence="2">Uncharacterized protein</fullName>
    </submittedName>
</protein>
<dbReference type="OrthoDB" id="400065at2"/>
<evidence type="ECO:0000313" key="3">
    <source>
        <dbReference type="Proteomes" id="UP000319776"/>
    </source>
</evidence>
<evidence type="ECO:0000313" key="2">
    <source>
        <dbReference type="EMBL" id="TPE57438.1"/>
    </source>
</evidence>
<keyword evidence="3" id="KW-1185">Reference proteome</keyword>
<dbReference type="AlphaFoldDB" id="A0A501XA07"/>